<dbReference type="Gene3D" id="2.80.10.50">
    <property type="match status" value="1"/>
</dbReference>
<evidence type="ECO:0000313" key="3">
    <source>
        <dbReference type="EMBL" id="MBB5018026.1"/>
    </source>
</evidence>
<accession>A0A840MNE2</accession>
<reference evidence="3 4" key="1">
    <citation type="submission" date="2020-08" db="EMBL/GenBank/DDBJ databases">
        <title>Genomic Encyclopedia of Type Strains, Phase IV (KMG-IV): sequencing the most valuable type-strain genomes for metagenomic binning, comparative biology and taxonomic classification.</title>
        <authorList>
            <person name="Goeker M."/>
        </authorList>
    </citation>
    <scope>NUCLEOTIDE SEQUENCE [LARGE SCALE GENOMIC DNA]</scope>
    <source>
        <strain evidence="3 4">DSM 27165</strain>
    </source>
</reference>
<keyword evidence="4" id="KW-1185">Reference proteome</keyword>
<dbReference type="InterPro" id="IPR000772">
    <property type="entry name" value="Ricin_B_lectin"/>
</dbReference>
<dbReference type="SUPFAM" id="SSF50370">
    <property type="entry name" value="Ricin B-like lectins"/>
    <property type="match status" value="1"/>
</dbReference>
<dbReference type="InterPro" id="IPR035992">
    <property type="entry name" value="Ricin_B-like_lectins"/>
</dbReference>
<gene>
    <name evidence="3" type="ORF">HNQ59_001311</name>
</gene>
<keyword evidence="1" id="KW-0732">Signal</keyword>
<dbReference type="PROSITE" id="PS50231">
    <property type="entry name" value="RICIN_B_LECTIN"/>
    <property type="match status" value="1"/>
</dbReference>
<dbReference type="Proteomes" id="UP000575898">
    <property type="component" value="Unassembled WGS sequence"/>
</dbReference>
<feature type="domain" description="Ricin B lectin" evidence="2">
    <location>
        <begin position="51"/>
        <end position="126"/>
    </location>
</feature>
<proteinExistence type="predicted"/>
<evidence type="ECO:0000256" key="1">
    <source>
        <dbReference type="SAM" id="SignalP"/>
    </source>
</evidence>
<evidence type="ECO:0000313" key="4">
    <source>
        <dbReference type="Proteomes" id="UP000575898"/>
    </source>
</evidence>
<evidence type="ECO:0000259" key="2">
    <source>
        <dbReference type="Pfam" id="PF00652"/>
    </source>
</evidence>
<feature type="chain" id="PRO_5032841377" description="Ricin B lectin domain-containing protein" evidence="1">
    <location>
        <begin position="26"/>
        <end position="186"/>
    </location>
</feature>
<sequence>MNKFGKTAVLLAMSTMALWAGPTTAAAPGTGNDGCSNAVASDVYVKWSVWNGADDMCMSVENGVLTNGANVILEKCTSELKQQWIHERETEFIRNRQDSRYCLDTRGSQTSGTGLGIWACEDSNNLRFLNLCFNQQPDDGARVIRPYPYNSNGLSIGVGADGVKVVLVSNNHPGGRGKWRQFVVPN</sequence>
<dbReference type="AlphaFoldDB" id="A0A840MNE2"/>
<dbReference type="Pfam" id="PF00652">
    <property type="entry name" value="Ricin_B_lectin"/>
    <property type="match status" value="1"/>
</dbReference>
<organism evidence="3 4">
    <name type="scientific">Chitinivorax tropicus</name>
    <dbReference type="NCBI Taxonomy" id="714531"/>
    <lineage>
        <taxon>Bacteria</taxon>
        <taxon>Pseudomonadati</taxon>
        <taxon>Pseudomonadota</taxon>
        <taxon>Betaproteobacteria</taxon>
        <taxon>Chitinivorax</taxon>
    </lineage>
</organism>
<dbReference type="RefSeq" id="WP_184036677.1">
    <property type="nucleotide sequence ID" value="NZ_JACHHY010000006.1"/>
</dbReference>
<protein>
    <recommendedName>
        <fullName evidence="2">Ricin B lectin domain-containing protein</fullName>
    </recommendedName>
</protein>
<dbReference type="EMBL" id="JACHHY010000006">
    <property type="protein sequence ID" value="MBB5018026.1"/>
    <property type="molecule type" value="Genomic_DNA"/>
</dbReference>
<name>A0A840MNE2_9PROT</name>
<comment type="caution">
    <text evidence="3">The sequence shown here is derived from an EMBL/GenBank/DDBJ whole genome shotgun (WGS) entry which is preliminary data.</text>
</comment>
<feature type="signal peptide" evidence="1">
    <location>
        <begin position="1"/>
        <end position="25"/>
    </location>
</feature>